<dbReference type="AlphaFoldDB" id="A0A401IGT3"/>
<dbReference type="SMART" id="SM00065">
    <property type="entry name" value="GAF"/>
    <property type="match status" value="2"/>
</dbReference>
<dbReference type="Proteomes" id="UP000287247">
    <property type="component" value="Unassembled WGS sequence"/>
</dbReference>
<protein>
    <submittedName>
        <fullName evidence="4">Adenylate/guanylate cyclase</fullName>
    </submittedName>
</protein>
<dbReference type="CDD" id="cd07302">
    <property type="entry name" value="CHD"/>
    <property type="match status" value="1"/>
</dbReference>
<evidence type="ECO:0000256" key="1">
    <source>
        <dbReference type="ARBA" id="ARBA00005381"/>
    </source>
</evidence>
<dbReference type="InterPro" id="IPR029016">
    <property type="entry name" value="GAF-like_dom_sf"/>
</dbReference>
<comment type="similarity">
    <text evidence="1">Belongs to the adenylyl cyclase class-3 family.</text>
</comment>
<feature type="domain" description="Phytochrome chromophore attachment site" evidence="2">
    <location>
        <begin position="114"/>
        <end position="165"/>
    </location>
</feature>
<dbReference type="Pfam" id="PF00211">
    <property type="entry name" value="Guanylate_cyc"/>
    <property type="match status" value="1"/>
</dbReference>
<dbReference type="SMART" id="SM00044">
    <property type="entry name" value="CYCc"/>
    <property type="match status" value="1"/>
</dbReference>
<proteinExistence type="inferred from homology"/>
<evidence type="ECO:0000313" key="5">
    <source>
        <dbReference type="Proteomes" id="UP000287247"/>
    </source>
</evidence>
<dbReference type="Gene3D" id="3.30.70.1230">
    <property type="entry name" value="Nucleotide cyclase"/>
    <property type="match status" value="1"/>
</dbReference>
<dbReference type="EMBL" id="BDQK01000008">
    <property type="protein sequence ID" value="GBF80493.1"/>
    <property type="molecule type" value="Genomic_DNA"/>
</dbReference>
<dbReference type="InterPro" id="IPR001054">
    <property type="entry name" value="A/G_cyclase"/>
</dbReference>
<dbReference type="GO" id="GO:0004016">
    <property type="term" value="F:adenylate cyclase activity"/>
    <property type="evidence" value="ECO:0007669"/>
    <property type="project" value="UniProtKB-ARBA"/>
</dbReference>
<dbReference type="GO" id="GO:0035556">
    <property type="term" value="P:intracellular signal transduction"/>
    <property type="evidence" value="ECO:0007669"/>
    <property type="project" value="InterPro"/>
</dbReference>
<gene>
    <name evidence="4" type="ORF">AsFPU1_1894</name>
</gene>
<reference evidence="5" key="1">
    <citation type="submission" date="2017-05" db="EMBL/GenBank/DDBJ databases">
        <title>Physiological properties and genetic analysis related to exopolysaccharide production of fresh-water unicellular cyanobacterium Aphanothece sacrum, Suizenji Nori, that has been cultured as a food source in Japan.</title>
        <authorList>
            <person name="Kanesaki Y."/>
            <person name="Yoshikawa S."/>
            <person name="Ohki K."/>
        </authorList>
    </citation>
    <scope>NUCLEOTIDE SEQUENCE [LARGE SCALE GENOMIC DNA]</scope>
    <source>
        <strain evidence="5">FPU1</strain>
    </source>
</reference>
<dbReference type="InterPro" id="IPR029787">
    <property type="entry name" value="Nucleotide_cyclase"/>
</dbReference>
<dbReference type="SUPFAM" id="SSF55781">
    <property type="entry name" value="GAF domain-like"/>
    <property type="match status" value="2"/>
</dbReference>
<dbReference type="Pfam" id="PF01590">
    <property type="entry name" value="GAF"/>
    <property type="match status" value="2"/>
</dbReference>
<feature type="domain" description="Guanylate cyclase" evidence="3">
    <location>
        <begin position="407"/>
        <end position="543"/>
    </location>
</feature>
<keyword evidence="5" id="KW-1185">Reference proteome</keyword>
<dbReference type="Gene3D" id="3.30.450.40">
    <property type="match status" value="2"/>
</dbReference>
<dbReference type="PANTHER" id="PTHR43081">
    <property type="entry name" value="ADENYLATE CYCLASE, TERMINAL-DIFFERENTIATION SPECIFIC-RELATED"/>
    <property type="match status" value="1"/>
</dbReference>
<dbReference type="PROSITE" id="PS50125">
    <property type="entry name" value="GUANYLATE_CYCLASE_2"/>
    <property type="match status" value="1"/>
</dbReference>
<sequence length="588" mass="65410">MLSYQLSLICVNSYFLSSTLDSSSLGEGILKIVTQLGQLLKVDWCILRPFRSNSLLRQTIIYPSLNLTQDNNTEISLKTQLLEQTIWETQKIEIISCVSIALAQENSPQQQQKVEAYQKMGIGASLLVPLILDEKLIAVLGLHHCRPCYSWSEDEILLTTILIEQITLAISQAQAYEEVRNLAHREALINTITAAIRASLDPEVIFKAITYQLGQGLGIDGCALSLWTKTDEFVQCVGLYDRHEVKVDPLPQSIVPIAQNRVLQKLLSTMMPVIFEDMDKYPDMNQFDLPLRQKTQALLIVPLIVDGEIIGSISLRQVDRPRHWLSSEIKLAQAVASQAAIAVQQARLYDKTKQQAEQLRQSEQRVKQLNRYLTESVLKRFLPASIVNKVATGELSLDLRPEPRLVTILFSDLVGFTPLATQLGAQAIATLLNEYFEAMTVAVFDYGGTVDKFIGDALMALFGAPEDLSAKEQAHRAIAAARGMYRQLEVLNQRWKSQGLVDVPVQFRCGINQGSAVVGMFGGVQRSDYTAIGPAVNMAARLQEVAEANAILVSETVAEFLNPQEIQLIQSLKLKGIEESIVMFSVRV</sequence>
<evidence type="ECO:0000259" key="3">
    <source>
        <dbReference type="PROSITE" id="PS50125"/>
    </source>
</evidence>
<dbReference type="InterPro" id="IPR003018">
    <property type="entry name" value="GAF"/>
</dbReference>
<dbReference type="SUPFAM" id="SSF55073">
    <property type="entry name" value="Nucleotide cyclase"/>
    <property type="match status" value="1"/>
</dbReference>
<evidence type="ECO:0000313" key="4">
    <source>
        <dbReference type="EMBL" id="GBF80493.1"/>
    </source>
</evidence>
<comment type="caution">
    <text evidence="4">The sequence shown here is derived from an EMBL/GenBank/DDBJ whole genome shotgun (WGS) entry which is preliminary data.</text>
</comment>
<dbReference type="GO" id="GO:0006171">
    <property type="term" value="P:cAMP biosynthetic process"/>
    <property type="evidence" value="ECO:0007669"/>
    <property type="project" value="TreeGrafter"/>
</dbReference>
<dbReference type="InterPro" id="IPR016132">
    <property type="entry name" value="Phyto_chromo_attachment"/>
</dbReference>
<dbReference type="OrthoDB" id="414909at2"/>
<dbReference type="InterPro" id="IPR050697">
    <property type="entry name" value="Adenylyl/Guanylyl_Cyclase_3/4"/>
</dbReference>
<name>A0A401IGT3_APHSA</name>
<accession>A0A401IGT3</accession>
<evidence type="ECO:0000259" key="2">
    <source>
        <dbReference type="PROSITE" id="PS50046"/>
    </source>
</evidence>
<dbReference type="PROSITE" id="PS50046">
    <property type="entry name" value="PHYTOCHROME_2"/>
    <property type="match status" value="1"/>
</dbReference>
<dbReference type="PANTHER" id="PTHR43081:SF20">
    <property type="entry name" value="TWO-COMPONENT RESPONSE REGULATOR"/>
    <property type="match status" value="1"/>
</dbReference>
<organism evidence="4 5">
    <name type="scientific">Aphanothece sacrum FPU1</name>
    <dbReference type="NCBI Taxonomy" id="1920663"/>
    <lineage>
        <taxon>Bacteria</taxon>
        <taxon>Bacillati</taxon>
        <taxon>Cyanobacteriota</taxon>
        <taxon>Cyanophyceae</taxon>
        <taxon>Oscillatoriophycideae</taxon>
        <taxon>Chroococcales</taxon>
        <taxon>Aphanothecaceae</taxon>
        <taxon>Aphanothece</taxon>
    </lineage>
</organism>